<evidence type="ECO:0000313" key="3">
    <source>
        <dbReference type="Proteomes" id="UP000183454"/>
    </source>
</evidence>
<evidence type="ECO:0000259" key="1">
    <source>
        <dbReference type="Pfam" id="PF04965"/>
    </source>
</evidence>
<accession>A0A1H2V466</accession>
<name>A0A1H2V466_9PROT</name>
<dbReference type="PANTHER" id="PTHR38595">
    <property type="entry name" value="CYTOPLASMIC PROTEIN-RELATED"/>
    <property type="match status" value="1"/>
</dbReference>
<dbReference type="InterPro" id="IPR017737">
    <property type="entry name" value="TssE1-like"/>
</dbReference>
<feature type="domain" description="IraD/Gp25-like" evidence="1">
    <location>
        <begin position="39"/>
        <end position="143"/>
    </location>
</feature>
<dbReference type="Proteomes" id="UP000183454">
    <property type="component" value="Unassembled WGS sequence"/>
</dbReference>
<dbReference type="PANTHER" id="PTHR38595:SF1">
    <property type="entry name" value="TYPE VI SECRETION SYSTEM COMPONENT TSSE1"/>
    <property type="match status" value="1"/>
</dbReference>
<dbReference type="InterPro" id="IPR007048">
    <property type="entry name" value="IraD/Gp25-like"/>
</dbReference>
<organism evidence="2 3">
    <name type="scientific">Nitrosomonas communis</name>
    <dbReference type="NCBI Taxonomy" id="44574"/>
    <lineage>
        <taxon>Bacteria</taxon>
        <taxon>Pseudomonadati</taxon>
        <taxon>Pseudomonadota</taxon>
        <taxon>Betaproteobacteria</taxon>
        <taxon>Nitrosomonadales</taxon>
        <taxon>Nitrosomonadaceae</taxon>
        <taxon>Nitrosomonas</taxon>
    </lineage>
</organism>
<dbReference type="RefSeq" id="WP_074667026.1">
    <property type="nucleotide sequence ID" value="NZ_FNNH01000019.1"/>
</dbReference>
<dbReference type="NCBIfam" id="TIGR03357">
    <property type="entry name" value="VI_zyme"/>
    <property type="match status" value="1"/>
</dbReference>
<proteinExistence type="predicted"/>
<gene>
    <name evidence="2" type="ORF">SAMN05421882_101932</name>
</gene>
<dbReference type="SUPFAM" id="SSF160719">
    <property type="entry name" value="gpW/gp25-like"/>
    <property type="match status" value="1"/>
</dbReference>
<evidence type="ECO:0000313" key="2">
    <source>
        <dbReference type="EMBL" id="SDW62734.1"/>
    </source>
</evidence>
<reference evidence="2 3" key="1">
    <citation type="submission" date="2016-10" db="EMBL/GenBank/DDBJ databases">
        <authorList>
            <person name="de Groot N.N."/>
        </authorList>
    </citation>
    <scope>NUCLEOTIDE SEQUENCE [LARGE SCALE GENOMIC DNA]</scope>
    <source>
        <strain evidence="2 3">Nm110</strain>
    </source>
</reference>
<protein>
    <submittedName>
        <fullName evidence="2">Type VI secretion system protein ImpF</fullName>
    </submittedName>
</protein>
<sequence>MAELSLQDRLQPALLDRLADDEPDKKTEPRENRVVTKNKLRQGVLRDLAWLFNAINLGSSVDFAGLPFAEHSVINFGITPLSGQALSSLDALQIENMIRQAIIHFEPRISPASLQVEAFMTDLQLDHHNLISVQIRGDLWAQPIPIELLIRTEIDLETGQVEIRDLVNPAMGQGRR</sequence>
<dbReference type="EMBL" id="FNNH01000019">
    <property type="protein sequence ID" value="SDW62734.1"/>
    <property type="molecule type" value="Genomic_DNA"/>
</dbReference>
<dbReference type="InterPro" id="IPR053176">
    <property type="entry name" value="T6SS_TssE1-like"/>
</dbReference>
<dbReference type="AlphaFoldDB" id="A0A1H2V466"/>
<dbReference type="Pfam" id="PF04965">
    <property type="entry name" value="GPW_gp25"/>
    <property type="match status" value="1"/>
</dbReference>